<evidence type="ECO:0000259" key="2">
    <source>
        <dbReference type="Pfam" id="PF07859"/>
    </source>
</evidence>
<dbReference type="Pfam" id="PF07859">
    <property type="entry name" value="Abhydrolase_3"/>
    <property type="match status" value="1"/>
</dbReference>
<name>A0AAV9GXV0_9PEZI</name>
<comment type="caution">
    <text evidence="3">The sequence shown here is derived from an EMBL/GenBank/DDBJ whole genome shotgun (WGS) entry which is preliminary data.</text>
</comment>
<dbReference type="EMBL" id="MU865925">
    <property type="protein sequence ID" value="KAK4452008.1"/>
    <property type="molecule type" value="Genomic_DNA"/>
</dbReference>
<dbReference type="Proteomes" id="UP001321760">
    <property type="component" value="Unassembled WGS sequence"/>
</dbReference>
<dbReference type="PANTHER" id="PTHR48081">
    <property type="entry name" value="AB HYDROLASE SUPERFAMILY PROTEIN C4A8.06C"/>
    <property type="match status" value="1"/>
</dbReference>
<keyword evidence="4" id="KW-1185">Reference proteome</keyword>
<dbReference type="AlphaFoldDB" id="A0AAV9GXV0"/>
<dbReference type="InterPro" id="IPR029058">
    <property type="entry name" value="AB_hydrolase_fold"/>
</dbReference>
<proteinExistence type="predicted"/>
<dbReference type="PANTHER" id="PTHR48081:SF31">
    <property type="entry name" value="STERYL ACETYL HYDROLASE MUG81-RELATED"/>
    <property type="match status" value="1"/>
</dbReference>
<dbReference type="Gene3D" id="3.40.50.1820">
    <property type="entry name" value="alpha/beta hydrolase"/>
    <property type="match status" value="1"/>
</dbReference>
<protein>
    <submittedName>
        <fullName evidence="3">Alpha/Beta hydrolase protein</fullName>
    </submittedName>
</protein>
<dbReference type="GO" id="GO:0016787">
    <property type="term" value="F:hydrolase activity"/>
    <property type="evidence" value="ECO:0007669"/>
    <property type="project" value="UniProtKB-KW"/>
</dbReference>
<dbReference type="InterPro" id="IPR050300">
    <property type="entry name" value="GDXG_lipolytic_enzyme"/>
</dbReference>
<evidence type="ECO:0000313" key="3">
    <source>
        <dbReference type="EMBL" id="KAK4452008.1"/>
    </source>
</evidence>
<reference evidence="3" key="2">
    <citation type="submission" date="2023-05" db="EMBL/GenBank/DDBJ databases">
        <authorList>
            <consortium name="Lawrence Berkeley National Laboratory"/>
            <person name="Steindorff A."/>
            <person name="Hensen N."/>
            <person name="Bonometti L."/>
            <person name="Westerberg I."/>
            <person name="Brannstrom I.O."/>
            <person name="Guillou S."/>
            <person name="Cros-Aarteil S."/>
            <person name="Calhoun S."/>
            <person name="Haridas S."/>
            <person name="Kuo A."/>
            <person name="Mondo S."/>
            <person name="Pangilinan J."/>
            <person name="Riley R."/>
            <person name="Labutti K."/>
            <person name="Andreopoulos B."/>
            <person name="Lipzen A."/>
            <person name="Chen C."/>
            <person name="Yanf M."/>
            <person name="Daum C."/>
            <person name="Ng V."/>
            <person name="Clum A."/>
            <person name="Ohm R."/>
            <person name="Martin F."/>
            <person name="Silar P."/>
            <person name="Natvig D."/>
            <person name="Lalanne C."/>
            <person name="Gautier V."/>
            <person name="Ament-Velasquez S.L."/>
            <person name="Kruys A."/>
            <person name="Hutchinson M.I."/>
            <person name="Powell A.J."/>
            <person name="Barry K."/>
            <person name="Miller A.N."/>
            <person name="Grigoriev I.V."/>
            <person name="Debuchy R."/>
            <person name="Gladieux P."/>
            <person name="Thoren M.H."/>
            <person name="Johannesson H."/>
        </authorList>
    </citation>
    <scope>NUCLEOTIDE SEQUENCE</scope>
    <source>
        <strain evidence="3">PSN243</strain>
    </source>
</reference>
<evidence type="ECO:0000256" key="1">
    <source>
        <dbReference type="ARBA" id="ARBA00022801"/>
    </source>
</evidence>
<reference evidence="3" key="1">
    <citation type="journal article" date="2023" name="Mol. Phylogenet. Evol.">
        <title>Genome-scale phylogeny and comparative genomics of the fungal order Sordariales.</title>
        <authorList>
            <person name="Hensen N."/>
            <person name="Bonometti L."/>
            <person name="Westerberg I."/>
            <person name="Brannstrom I.O."/>
            <person name="Guillou S."/>
            <person name="Cros-Aarteil S."/>
            <person name="Calhoun S."/>
            <person name="Haridas S."/>
            <person name="Kuo A."/>
            <person name="Mondo S."/>
            <person name="Pangilinan J."/>
            <person name="Riley R."/>
            <person name="LaButti K."/>
            <person name="Andreopoulos B."/>
            <person name="Lipzen A."/>
            <person name="Chen C."/>
            <person name="Yan M."/>
            <person name="Daum C."/>
            <person name="Ng V."/>
            <person name="Clum A."/>
            <person name="Steindorff A."/>
            <person name="Ohm R.A."/>
            <person name="Martin F."/>
            <person name="Silar P."/>
            <person name="Natvig D.O."/>
            <person name="Lalanne C."/>
            <person name="Gautier V."/>
            <person name="Ament-Velasquez S.L."/>
            <person name="Kruys A."/>
            <person name="Hutchinson M.I."/>
            <person name="Powell A.J."/>
            <person name="Barry K."/>
            <person name="Miller A.N."/>
            <person name="Grigoriev I.V."/>
            <person name="Debuchy R."/>
            <person name="Gladieux P."/>
            <person name="Hiltunen Thoren M."/>
            <person name="Johannesson H."/>
        </authorList>
    </citation>
    <scope>NUCLEOTIDE SEQUENCE</scope>
    <source>
        <strain evidence="3">PSN243</strain>
    </source>
</reference>
<dbReference type="SUPFAM" id="SSF53474">
    <property type="entry name" value="alpha/beta-Hydrolases"/>
    <property type="match status" value="1"/>
</dbReference>
<evidence type="ECO:0000313" key="4">
    <source>
        <dbReference type="Proteomes" id="UP001321760"/>
    </source>
</evidence>
<dbReference type="InterPro" id="IPR013094">
    <property type="entry name" value="AB_hydrolase_3"/>
</dbReference>
<keyword evidence="1 3" id="KW-0378">Hydrolase</keyword>
<accession>A0AAV9GXV0</accession>
<gene>
    <name evidence="3" type="ORF">QBC34DRAFT_398929</name>
</gene>
<organism evidence="3 4">
    <name type="scientific">Podospora aff. communis PSN243</name>
    <dbReference type="NCBI Taxonomy" id="3040156"/>
    <lineage>
        <taxon>Eukaryota</taxon>
        <taxon>Fungi</taxon>
        <taxon>Dikarya</taxon>
        <taxon>Ascomycota</taxon>
        <taxon>Pezizomycotina</taxon>
        <taxon>Sordariomycetes</taxon>
        <taxon>Sordariomycetidae</taxon>
        <taxon>Sordariales</taxon>
        <taxon>Podosporaceae</taxon>
        <taxon>Podospora</taxon>
    </lineage>
</organism>
<feature type="domain" description="Alpha/beta hydrolase fold-3" evidence="2">
    <location>
        <begin position="140"/>
        <end position="372"/>
    </location>
</feature>
<sequence>MSASSKPLPRAAPQQLSLSGKARFIFSLVFLAPPQILFNVVRCWCLATVRRIPLRYYAHSAFCRFSLGKLSPLEIQFTIPGSAELYATWIPKRSKYASSKRNDAVEQYAAPRLKYDVEPLPDGASSLLWVGDRSKATKFVYFFHGGGYISPLQPGHLEWCLRAYVMAAADQPGEEVAVAVLQYTLAPAAQYPTQLVQAASGFAHILTSGVRPRDLIIGGDSAGGNLTAQLLGHLLHPHPAAEKITLSEPMAGAFAVSPLVSKRTDSKSFVDNCKIDMLSPAIVSKSHDAVLNGVASYADEVREGNGWAMPLDSDAAAWFTGLDGVVKAVYVTAGAQECLLDQSVEFAESIRKGNPGLDVRLEVMKNEAHDWILLEGAAKADGDATKRMRAWASMAWWA</sequence>